<evidence type="ECO:0000313" key="2">
    <source>
        <dbReference type="EMBL" id="GFR88984.1"/>
    </source>
</evidence>
<gene>
    <name evidence="2" type="ORF">ElyMa_002531600</name>
</gene>
<feature type="compositionally biased region" description="Basic residues" evidence="1">
    <location>
        <begin position="1"/>
        <end position="17"/>
    </location>
</feature>
<accession>A0AAV4GTY2</accession>
<proteinExistence type="predicted"/>
<evidence type="ECO:0000313" key="3">
    <source>
        <dbReference type="Proteomes" id="UP000762676"/>
    </source>
</evidence>
<evidence type="ECO:0000256" key="1">
    <source>
        <dbReference type="SAM" id="MobiDB-lite"/>
    </source>
</evidence>
<protein>
    <submittedName>
        <fullName evidence="2">BA71V-M448R</fullName>
    </submittedName>
</protein>
<dbReference type="EMBL" id="BMAT01005197">
    <property type="protein sequence ID" value="GFR88984.1"/>
    <property type="molecule type" value="Genomic_DNA"/>
</dbReference>
<dbReference type="Proteomes" id="UP000762676">
    <property type="component" value="Unassembled WGS sequence"/>
</dbReference>
<sequence>MSGRKNRTHRRGGHHQRSSLSGLASSPQYSLVTLVEELAQRAEAGESQEKLIEWLYALTSRLGIRMRYDEHEAVFEPSPPPSNKKAAELTTLDEDLPAQVSSGASADDGGFQKGRRKNKEKVYVPITVEKGRMTVHFDDPALQERKPPTGGRFGHLAGGETFVGRVILSCGRGSLDASASLCAECNGAVIDVRTWALLVVPSRAFTPRPSAKKVDRALGTPDDSPEGALSGTGLYDIIQVSDGTVVSLYCWDHPSKGPIWCLSSCKGYDVSHLKWMGAKTYSEIVYELLMGYPAFVDTTGLTLVHDYLCKGDMRLAFANLDRSRSYTIGFRYKDFHPMSADPAGIWNIQAAVLATGTPVYDLGLPHIPRQALYSFDDIVRLAKAGGRAIGTSIQKADLDHISRTALVDAKAVIAGKGGSINPLLPAELRNEGIHVCFFNYGFILRSRKPRVTGAYSDILCESPLLRRVRQLIYRRPSRQVRVELDESSRLEFSALKAFLTAPDRGDFLALFPDFAPRFAIYQNFVDSVIHLVLHMHRQNAMAPSSRSSMDSCPKTQTKTVARALLSHILRREKDFKAFHPDARSIVHDFVLCPEYTVLYLRAIGLPAADQ</sequence>
<dbReference type="AlphaFoldDB" id="A0AAV4GTY2"/>
<name>A0AAV4GTY2_9GAST</name>
<feature type="region of interest" description="Disordered" evidence="1">
    <location>
        <begin position="1"/>
        <end position="26"/>
    </location>
</feature>
<keyword evidence="3" id="KW-1185">Reference proteome</keyword>
<reference evidence="2 3" key="1">
    <citation type="journal article" date="2021" name="Elife">
        <title>Chloroplast acquisition without the gene transfer in kleptoplastic sea slugs, Plakobranchus ocellatus.</title>
        <authorList>
            <person name="Maeda T."/>
            <person name="Takahashi S."/>
            <person name="Yoshida T."/>
            <person name="Shimamura S."/>
            <person name="Takaki Y."/>
            <person name="Nagai Y."/>
            <person name="Toyoda A."/>
            <person name="Suzuki Y."/>
            <person name="Arimoto A."/>
            <person name="Ishii H."/>
            <person name="Satoh N."/>
            <person name="Nishiyama T."/>
            <person name="Hasebe M."/>
            <person name="Maruyama T."/>
            <person name="Minagawa J."/>
            <person name="Obokata J."/>
            <person name="Shigenobu S."/>
        </authorList>
    </citation>
    <scope>NUCLEOTIDE SEQUENCE [LARGE SCALE GENOMIC DNA]</scope>
</reference>
<organism evidence="2 3">
    <name type="scientific">Elysia marginata</name>
    <dbReference type="NCBI Taxonomy" id="1093978"/>
    <lineage>
        <taxon>Eukaryota</taxon>
        <taxon>Metazoa</taxon>
        <taxon>Spiralia</taxon>
        <taxon>Lophotrochozoa</taxon>
        <taxon>Mollusca</taxon>
        <taxon>Gastropoda</taxon>
        <taxon>Heterobranchia</taxon>
        <taxon>Euthyneura</taxon>
        <taxon>Panpulmonata</taxon>
        <taxon>Sacoglossa</taxon>
        <taxon>Placobranchoidea</taxon>
        <taxon>Plakobranchidae</taxon>
        <taxon>Elysia</taxon>
    </lineage>
</organism>
<comment type="caution">
    <text evidence="2">The sequence shown here is derived from an EMBL/GenBank/DDBJ whole genome shotgun (WGS) entry which is preliminary data.</text>
</comment>